<keyword evidence="2" id="KW-1185">Reference proteome</keyword>
<evidence type="ECO:0000313" key="2">
    <source>
        <dbReference type="Proteomes" id="UP001139887"/>
    </source>
</evidence>
<comment type="caution">
    <text evidence="1">The sequence shown here is derived from an EMBL/GenBank/DDBJ whole genome shotgun (WGS) entry which is preliminary data.</text>
</comment>
<proteinExistence type="predicted"/>
<dbReference type="AlphaFoldDB" id="A0A9W8LXG2"/>
<protein>
    <submittedName>
        <fullName evidence="1">Uncharacterized protein</fullName>
    </submittedName>
</protein>
<sequence>MTKTDLARLIDLSEEATNQILQTMVAIAHSVSSRKLKIADPRYYSCLVGALCAHDRVADAEKLFALAWEGRSHYFDTAAASMMSMYYRHGNNAKANELLSQYSEIWSEKWKELASTPIVLSARNIESKDDNSAENDSSPRPMTVGQLRLLLIRAATPFYQRALQMINSNDANDAVEFITNALRKHSVVLSSIQIDSLVNLLLDRNYLPNAFALCMRLGQYQITGENHEQLTAQQCQYNMVPSPSVQSRILLEICKENDWTRIRALIKNCKIAANQDPPVECMLQLFEHALVTGDLQQANDMINQAVKISSKKNAVVPMSDG</sequence>
<feature type="non-terminal residue" evidence="1">
    <location>
        <position position="321"/>
    </location>
</feature>
<dbReference type="Proteomes" id="UP001139887">
    <property type="component" value="Unassembled WGS sequence"/>
</dbReference>
<dbReference type="EMBL" id="JANBUW010002040">
    <property type="protein sequence ID" value="KAJ2841792.1"/>
    <property type="molecule type" value="Genomic_DNA"/>
</dbReference>
<accession>A0A9W8LXG2</accession>
<organism evidence="1 2">
    <name type="scientific">Coemansia brasiliensis</name>
    <dbReference type="NCBI Taxonomy" id="2650707"/>
    <lineage>
        <taxon>Eukaryota</taxon>
        <taxon>Fungi</taxon>
        <taxon>Fungi incertae sedis</taxon>
        <taxon>Zoopagomycota</taxon>
        <taxon>Kickxellomycotina</taxon>
        <taxon>Kickxellomycetes</taxon>
        <taxon>Kickxellales</taxon>
        <taxon>Kickxellaceae</taxon>
        <taxon>Coemansia</taxon>
    </lineage>
</organism>
<evidence type="ECO:0000313" key="1">
    <source>
        <dbReference type="EMBL" id="KAJ2841792.1"/>
    </source>
</evidence>
<gene>
    <name evidence="1" type="ORF">IWW36_006138</name>
</gene>
<dbReference type="OrthoDB" id="5541807at2759"/>
<reference evidence="1" key="1">
    <citation type="submission" date="2022-07" db="EMBL/GenBank/DDBJ databases">
        <title>Phylogenomic reconstructions and comparative analyses of Kickxellomycotina fungi.</title>
        <authorList>
            <person name="Reynolds N.K."/>
            <person name="Stajich J.E."/>
            <person name="Barry K."/>
            <person name="Grigoriev I.V."/>
            <person name="Crous P."/>
            <person name="Smith M.E."/>
        </authorList>
    </citation>
    <scope>NUCLEOTIDE SEQUENCE</scope>
    <source>
        <strain evidence="1">NRRL 1566</strain>
    </source>
</reference>
<name>A0A9W8LXG2_9FUNG</name>